<evidence type="ECO:0000313" key="2">
    <source>
        <dbReference type="Proteomes" id="UP000290602"/>
    </source>
</evidence>
<organism evidence="1 2">
    <name type="scientific">Levilactobacillus suantsaii</name>
    <dbReference type="NCBI Taxonomy" id="2292255"/>
    <lineage>
        <taxon>Bacteria</taxon>
        <taxon>Bacillati</taxon>
        <taxon>Bacillota</taxon>
        <taxon>Bacilli</taxon>
        <taxon>Lactobacillales</taxon>
        <taxon>Lactobacillaceae</taxon>
        <taxon>Levilactobacillus</taxon>
    </lineage>
</organism>
<dbReference type="RefSeq" id="WP_129032298.1">
    <property type="nucleotide sequence ID" value="NZ_CP059603.1"/>
</dbReference>
<comment type="caution">
    <text evidence="1">The sequence shown here is derived from an EMBL/GenBank/DDBJ whole genome shotgun (WGS) entry which is preliminary data.</text>
</comment>
<dbReference type="AlphaFoldDB" id="A0A4Q0VJI4"/>
<dbReference type="Proteomes" id="UP000290602">
    <property type="component" value="Unassembled WGS sequence"/>
</dbReference>
<keyword evidence="2" id="KW-1185">Reference proteome</keyword>
<dbReference type="InterPro" id="IPR013381">
    <property type="entry name" value="CRISPR-assoc_prot_Cse1"/>
</dbReference>
<sequence>MGEKSFNLTTEPWLKVIDQADHEKMVSLIELFENAPDYQRLAGDMQAQDLAVFRLLLAILTTVYSRVDMAGNAYDWAVAIEQAGYQAEAEFSRKTIQRGLLKTWRDLYRAGAFSTAVTKYLQQQADRFDLFGERPFYQATTTDYDALVPTKKRVATGNGQVAIKQINRQVSESGSTPAIFAPKAGDAKNTLTLAELTRWLVTYQNFTGVTDKTKIETTEKFANSAGWVYRLSPVFANGESLFETLMLNLVLTGKQDPYAPQLPVWEESIAAHVARRKQQVQPNNLAELYTTWSRILHIEWTPDDHPTIFSAGLPIFEADNAFIEPMTTWRHDKKTHADRPAVKGLRSLSIAMWRNFGQYVKVNESAATHEPGIVVWLRDLKDQNMIPDDKQLALMSVGLVSDGNVTSQAPAAEIVDDMRIKANVLFDTKSDIGYWPEQIEDVILMTQTIGKDYYRFLANVGRIRNLDATAFANKLSVGFYDRLNAPFKAWLAGLSNHDERSVKVNEWKETLRKTVFTAATDVMQSSSSRDITGLAGEKGPDNIFTAKNWLQHNVKVHLS</sequence>
<gene>
    <name evidence="1" type="ORF">DXH47_05425</name>
</gene>
<dbReference type="OrthoDB" id="3187690at2"/>
<evidence type="ECO:0000313" key="1">
    <source>
        <dbReference type="EMBL" id="RXI78949.1"/>
    </source>
</evidence>
<accession>A0A4Q0VJI4</accession>
<dbReference type="Pfam" id="PF09481">
    <property type="entry name" value="CRISPR_Cse1"/>
    <property type="match status" value="1"/>
</dbReference>
<proteinExistence type="predicted"/>
<dbReference type="Gene3D" id="1.10.132.100">
    <property type="match status" value="1"/>
</dbReference>
<protein>
    <submittedName>
        <fullName evidence="1">Type I-E CRISPR-associated protein Cse1/CasA</fullName>
    </submittedName>
</protein>
<dbReference type="EMBL" id="QXIL01000007">
    <property type="protein sequence ID" value="RXI78949.1"/>
    <property type="molecule type" value="Genomic_DNA"/>
</dbReference>
<reference evidence="1 2" key="1">
    <citation type="submission" date="2018-08" db="EMBL/GenBank/DDBJ databases">
        <title>Lactobacillus suantsai sp. nov., isolated from traditional fermented suan-tsai in Taiwan.</title>
        <authorList>
            <person name="Huang C.-H."/>
        </authorList>
    </citation>
    <scope>NUCLEOTIDE SEQUENCE [LARGE SCALE GENOMIC DNA]</scope>
    <source>
        <strain evidence="1 2">BCRC 12945</strain>
    </source>
</reference>
<name>A0A4Q0VJI4_9LACO</name>